<accession>A0A5J5CEM8</accession>
<sequence length="75" mass="8280">MEEGLNKCLHFRTGLDLAQAYSKVAATRDQLIGAPQPTFRPICDSPSSKDIHSQPVVKPNQPEARIDFIMESKVG</sequence>
<protein>
    <submittedName>
        <fullName evidence="1">Uncharacterized protein</fullName>
    </submittedName>
</protein>
<dbReference type="EMBL" id="VOFY01000024">
    <property type="protein sequence ID" value="KAA8579505.1"/>
    <property type="molecule type" value="Genomic_DNA"/>
</dbReference>
<organism evidence="1 2">
    <name type="scientific">Etheostoma spectabile</name>
    <name type="common">orangethroat darter</name>
    <dbReference type="NCBI Taxonomy" id="54343"/>
    <lineage>
        <taxon>Eukaryota</taxon>
        <taxon>Metazoa</taxon>
        <taxon>Chordata</taxon>
        <taxon>Craniata</taxon>
        <taxon>Vertebrata</taxon>
        <taxon>Euteleostomi</taxon>
        <taxon>Actinopterygii</taxon>
        <taxon>Neopterygii</taxon>
        <taxon>Teleostei</taxon>
        <taxon>Neoteleostei</taxon>
        <taxon>Acanthomorphata</taxon>
        <taxon>Eupercaria</taxon>
        <taxon>Perciformes</taxon>
        <taxon>Percoidei</taxon>
        <taxon>Percidae</taxon>
        <taxon>Etheostomatinae</taxon>
        <taxon>Etheostoma</taxon>
    </lineage>
</organism>
<reference evidence="1 2" key="1">
    <citation type="submission" date="2019-08" db="EMBL/GenBank/DDBJ databases">
        <title>A chromosome-level genome assembly, high-density linkage maps, and genome scans reveal the genomic architecture of hybrid incompatibilities underlying speciation via character displacement in darters (Percidae: Etheostominae).</title>
        <authorList>
            <person name="Moran R.L."/>
            <person name="Catchen J.M."/>
            <person name="Fuller R.C."/>
        </authorList>
    </citation>
    <scope>NUCLEOTIDE SEQUENCE [LARGE SCALE GENOMIC DNA]</scope>
    <source>
        <strain evidence="1">EspeVRDwgs_2016</strain>
        <tissue evidence="1">Muscle</tissue>
    </source>
</reference>
<evidence type="ECO:0000313" key="2">
    <source>
        <dbReference type="Proteomes" id="UP000327493"/>
    </source>
</evidence>
<comment type="caution">
    <text evidence="1">The sequence shown here is derived from an EMBL/GenBank/DDBJ whole genome shotgun (WGS) entry which is preliminary data.</text>
</comment>
<proteinExistence type="predicted"/>
<gene>
    <name evidence="1" type="ORF">FQN60_006598</name>
</gene>
<dbReference type="AlphaFoldDB" id="A0A5J5CEM8"/>
<name>A0A5J5CEM8_9PERO</name>
<evidence type="ECO:0000313" key="1">
    <source>
        <dbReference type="EMBL" id="KAA8579505.1"/>
    </source>
</evidence>
<keyword evidence="2" id="KW-1185">Reference proteome</keyword>
<dbReference type="Proteomes" id="UP000327493">
    <property type="component" value="Chromosome 24"/>
</dbReference>